<accession>A0A1M4TAV6</accession>
<evidence type="ECO:0000256" key="1">
    <source>
        <dbReference type="SAM" id="Phobius"/>
    </source>
</evidence>
<feature type="transmembrane region" description="Helical" evidence="1">
    <location>
        <begin position="95"/>
        <end position="116"/>
    </location>
</feature>
<keyword evidence="1" id="KW-0472">Membrane</keyword>
<feature type="transmembrane region" description="Helical" evidence="1">
    <location>
        <begin position="145"/>
        <end position="167"/>
    </location>
</feature>
<keyword evidence="1" id="KW-1133">Transmembrane helix</keyword>
<keyword evidence="1" id="KW-0812">Transmembrane</keyword>
<name>A0A1M4TAV6_9CLOT</name>
<keyword evidence="3" id="KW-1185">Reference proteome</keyword>
<proteinExistence type="predicted"/>
<dbReference type="EMBL" id="FQVG01000004">
    <property type="protein sequence ID" value="SHE41583.1"/>
    <property type="molecule type" value="Genomic_DNA"/>
</dbReference>
<sequence length="187" mass="22130">MKYVILLIFILLLFMPINISIIYDEKSFFIKIYNFKVINLFKKKKTNKVKEKPKIKFNYRFASHYIRPTINNINYLLKRINLRLNYNLKVSSSDAFYAAMIFGVLNSVLPVLFAYLSNNYKFYHSGSIYCDFNSTKPKLEFKLSISFNLMIIIIFLIKSFIILIKIYKGGVLYGRASNRRIDENYNG</sequence>
<evidence type="ECO:0008006" key="4">
    <source>
        <dbReference type="Google" id="ProtNLM"/>
    </source>
</evidence>
<evidence type="ECO:0000313" key="3">
    <source>
        <dbReference type="Proteomes" id="UP000184423"/>
    </source>
</evidence>
<organism evidence="2 3">
    <name type="scientific">Caloramator proteoclasticus DSM 10124</name>
    <dbReference type="NCBI Taxonomy" id="1121262"/>
    <lineage>
        <taxon>Bacteria</taxon>
        <taxon>Bacillati</taxon>
        <taxon>Bacillota</taxon>
        <taxon>Clostridia</taxon>
        <taxon>Eubacteriales</taxon>
        <taxon>Clostridiaceae</taxon>
        <taxon>Caloramator</taxon>
    </lineage>
</organism>
<dbReference type="AlphaFoldDB" id="A0A1M4TAV6"/>
<dbReference type="Proteomes" id="UP000184423">
    <property type="component" value="Unassembled WGS sequence"/>
</dbReference>
<protein>
    <recommendedName>
        <fullName evidence="4">DUF2953 domain-containing protein</fullName>
    </recommendedName>
</protein>
<reference evidence="3" key="1">
    <citation type="submission" date="2016-11" db="EMBL/GenBank/DDBJ databases">
        <authorList>
            <person name="Varghese N."/>
            <person name="Submissions S."/>
        </authorList>
    </citation>
    <scope>NUCLEOTIDE SEQUENCE [LARGE SCALE GENOMIC DNA]</scope>
    <source>
        <strain evidence="3">DSM 10124</strain>
    </source>
</reference>
<gene>
    <name evidence="2" type="ORF">SAMN02746091_00333</name>
</gene>
<evidence type="ECO:0000313" key="2">
    <source>
        <dbReference type="EMBL" id="SHE41583.1"/>
    </source>
</evidence>
<feature type="transmembrane region" description="Helical" evidence="1">
    <location>
        <begin position="6"/>
        <end position="23"/>
    </location>
</feature>
<dbReference type="RefSeq" id="WP_073247736.1">
    <property type="nucleotide sequence ID" value="NZ_FQVG01000004.1"/>
</dbReference>